<dbReference type="AlphaFoldDB" id="H6L0G2"/>
<accession>H6L0G2</accession>
<dbReference type="HOGENOM" id="CLU_153801_0_0_10"/>
<dbReference type="STRING" id="984262.SGRA_0653"/>
<evidence type="ECO:0000259" key="1">
    <source>
        <dbReference type="Pfam" id="PF25056"/>
    </source>
</evidence>
<sequence>MKKVITPLGEAYQLSDNLVKSVTLLDKVNDLEVVKEHIRLLRAEYGEGLYYLSDTRLVKHANLEVRKYLAKHSRAKAAAILAINSTTIMFSNLFISFSRPPYPTKLFKEEADAIAWLVEQGAEAPKK</sequence>
<dbReference type="OrthoDB" id="957652at2"/>
<dbReference type="KEGG" id="sgn:SGRA_0653"/>
<evidence type="ECO:0000313" key="2">
    <source>
        <dbReference type="EMBL" id="AFC23392.1"/>
    </source>
</evidence>
<dbReference type="Pfam" id="PF25056">
    <property type="entry name" value="DUF7793"/>
    <property type="match status" value="1"/>
</dbReference>
<dbReference type="EMBL" id="CP002831">
    <property type="protein sequence ID" value="AFC23392.1"/>
    <property type="molecule type" value="Genomic_DNA"/>
</dbReference>
<keyword evidence="3" id="KW-1185">Reference proteome</keyword>
<gene>
    <name evidence="2" type="ordered locus">SGRA_0653</name>
</gene>
<dbReference type="InterPro" id="IPR056695">
    <property type="entry name" value="DUF7793"/>
</dbReference>
<feature type="domain" description="DUF7793" evidence="1">
    <location>
        <begin position="16"/>
        <end position="118"/>
    </location>
</feature>
<dbReference type="eggNOG" id="ENOG5033E25">
    <property type="taxonomic scope" value="Bacteria"/>
</dbReference>
<organism evidence="2 3">
    <name type="scientific">Saprospira grandis (strain Lewin)</name>
    <dbReference type="NCBI Taxonomy" id="984262"/>
    <lineage>
        <taxon>Bacteria</taxon>
        <taxon>Pseudomonadati</taxon>
        <taxon>Bacteroidota</taxon>
        <taxon>Saprospiria</taxon>
        <taxon>Saprospirales</taxon>
        <taxon>Saprospiraceae</taxon>
        <taxon>Saprospira</taxon>
    </lineage>
</organism>
<dbReference type="RefSeq" id="WP_014373636.1">
    <property type="nucleotide sequence ID" value="NC_016940.1"/>
</dbReference>
<name>H6L0G2_SAPGL</name>
<reference evidence="2 3" key="1">
    <citation type="journal article" date="2012" name="Stand. Genomic Sci.">
        <title>Complete genome sequencing and analysis of Saprospira grandis str. Lewin, a predatory marine bacterium.</title>
        <authorList>
            <person name="Saw J.H."/>
            <person name="Yuryev A."/>
            <person name="Kanbe M."/>
            <person name="Hou S."/>
            <person name="Young A.G."/>
            <person name="Aizawa S."/>
            <person name="Alam M."/>
        </authorList>
    </citation>
    <scope>NUCLEOTIDE SEQUENCE [LARGE SCALE GENOMIC DNA]</scope>
    <source>
        <strain evidence="2 3">Lewin</strain>
    </source>
</reference>
<proteinExistence type="predicted"/>
<dbReference type="Proteomes" id="UP000007519">
    <property type="component" value="Chromosome"/>
</dbReference>
<evidence type="ECO:0000313" key="3">
    <source>
        <dbReference type="Proteomes" id="UP000007519"/>
    </source>
</evidence>
<dbReference type="Gene3D" id="3.40.970.30">
    <property type="entry name" value="yp_829618.1 like domains"/>
    <property type="match status" value="1"/>
</dbReference>
<protein>
    <recommendedName>
        <fullName evidence="1">DUF7793 domain-containing protein</fullName>
    </recommendedName>
</protein>